<feature type="non-terminal residue" evidence="1">
    <location>
        <position position="1"/>
    </location>
</feature>
<organism evidence="1 2">
    <name type="scientific">Haematococcus lacustris</name>
    <name type="common">Green alga</name>
    <name type="synonym">Haematococcus pluvialis</name>
    <dbReference type="NCBI Taxonomy" id="44745"/>
    <lineage>
        <taxon>Eukaryota</taxon>
        <taxon>Viridiplantae</taxon>
        <taxon>Chlorophyta</taxon>
        <taxon>core chlorophytes</taxon>
        <taxon>Chlorophyceae</taxon>
        <taxon>CS clade</taxon>
        <taxon>Chlamydomonadales</taxon>
        <taxon>Haematococcaceae</taxon>
        <taxon>Haematococcus</taxon>
    </lineage>
</organism>
<sequence length="138" mass="15191">MSPSNRQASCVLSGNGRLWQSGDTWARDSLRKHSWAAHALPYLPAVRLPATFHHLPAHFICGGMDMFERPPSKELVNDLLRTYLLGVLSSRLEQLLALLYKPAHITNAACETALKPLSSSGVEKMSPEQVAAHVKAHI</sequence>
<feature type="non-terminal residue" evidence="1">
    <location>
        <position position="138"/>
    </location>
</feature>
<evidence type="ECO:0000313" key="2">
    <source>
        <dbReference type="Proteomes" id="UP000485058"/>
    </source>
</evidence>
<keyword evidence="2" id="KW-1185">Reference proteome</keyword>
<name>A0A699ZGI6_HAELA</name>
<proteinExistence type="predicted"/>
<evidence type="ECO:0000313" key="1">
    <source>
        <dbReference type="EMBL" id="GFH21683.1"/>
    </source>
</evidence>
<comment type="caution">
    <text evidence="1">The sequence shown here is derived from an EMBL/GenBank/DDBJ whole genome shotgun (WGS) entry which is preliminary data.</text>
</comment>
<dbReference type="AlphaFoldDB" id="A0A699ZGI6"/>
<accession>A0A699ZGI6</accession>
<protein>
    <submittedName>
        <fullName evidence="1">Uncharacterized protein</fullName>
    </submittedName>
</protein>
<gene>
    <name evidence="1" type="ORF">HaLaN_19037</name>
</gene>
<dbReference type="EMBL" id="BLLF01001881">
    <property type="protein sequence ID" value="GFH21683.1"/>
    <property type="molecule type" value="Genomic_DNA"/>
</dbReference>
<reference evidence="1 2" key="1">
    <citation type="submission" date="2020-02" db="EMBL/GenBank/DDBJ databases">
        <title>Draft genome sequence of Haematococcus lacustris strain NIES-144.</title>
        <authorList>
            <person name="Morimoto D."/>
            <person name="Nakagawa S."/>
            <person name="Yoshida T."/>
            <person name="Sawayama S."/>
        </authorList>
    </citation>
    <scope>NUCLEOTIDE SEQUENCE [LARGE SCALE GENOMIC DNA]</scope>
    <source>
        <strain evidence="1 2">NIES-144</strain>
    </source>
</reference>
<dbReference type="Proteomes" id="UP000485058">
    <property type="component" value="Unassembled WGS sequence"/>
</dbReference>